<keyword evidence="1" id="KW-0560">Oxidoreductase</keyword>
<feature type="domain" description="FAD-binding" evidence="2">
    <location>
        <begin position="7"/>
        <end position="345"/>
    </location>
</feature>
<dbReference type="InterPro" id="IPR050631">
    <property type="entry name" value="PheA/TfdB_FAD_monoxygenase"/>
</dbReference>
<evidence type="ECO:0000259" key="2">
    <source>
        <dbReference type="Pfam" id="PF01494"/>
    </source>
</evidence>
<proteinExistence type="predicted"/>
<evidence type="ECO:0000313" key="4">
    <source>
        <dbReference type="Proteomes" id="UP001156882"/>
    </source>
</evidence>
<dbReference type="SUPFAM" id="SSF51905">
    <property type="entry name" value="FAD/NAD(P)-binding domain"/>
    <property type="match status" value="1"/>
</dbReference>
<dbReference type="EMBL" id="BSPC01000080">
    <property type="protein sequence ID" value="GLS23721.1"/>
    <property type="molecule type" value="Genomic_DNA"/>
</dbReference>
<dbReference type="PANTHER" id="PTHR43476">
    <property type="entry name" value="3-(3-HYDROXY-PHENYL)PROPIONATE/3-HYDROXYCINNAMIC ACID HYDROXYLASE"/>
    <property type="match status" value="1"/>
</dbReference>
<protein>
    <submittedName>
        <fullName evidence="3">Monooxygenase</fullName>
    </submittedName>
</protein>
<organism evidence="3 4">
    <name type="scientific">Labrys miyagiensis</name>
    <dbReference type="NCBI Taxonomy" id="346912"/>
    <lineage>
        <taxon>Bacteria</taxon>
        <taxon>Pseudomonadati</taxon>
        <taxon>Pseudomonadota</taxon>
        <taxon>Alphaproteobacteria</taxon>
        <taxon>Hyphomicrobiales</taxon>
        <taxon>Xanthobacteraceae</taxon>
        <taxon>Labrys</taxon>
    </lineage>
</organism>
<reference evidence="4" key="1">
    <citation type="journal article" date="2019" name="Int. J. Syst. Evol. Microbiol.">
        <title>The Global Catalogue of Microorganisms (GCM) 10K type strain sequencing project: providing services to taxonomists for standard genome sequencing and annotation.</title>
        <authorList>
            <consortium name="The Broad Institute Genomics Platform"/>
            <consortium name="The Broad Institute Genome Sequencing Center for Infectious Disease"/>
            <person name="Wu L."/>
            <person name="Ma J."/>
        </authorList>
    </citation>
    <scope>NUCLEOTIDE SEQUENCE [LARGE SCALE GENOMIC DNA]</scope>
    <source>
        <strain evidence="4">NBRC 101365</strain>
    </source>
</reference>
<dbReference type="PANTHER" id="PTHR43476:SF5">
    <property type="entry name" value="FAD-DEPENDENT MONOOXYGENASE"/>
    <property type="match status" value="1"/>
</dbReference>
<dbReference type="Pfam" id="PF01494">
    <property type="entry name" value="FAD_binding_3"/>
    <property type="match status" value="1"/>
</dbReference>
<evidence type="ECO:0000256" key="1">
    <source>
        <dbReference type="ARBA" id="ARBA00023002"/>
    </source>
</evidence>
<dbReference type="RefSeq" id="WP_284316652.1">
    <property type="nucleotide sequence ID" value="NZ_BSPC01000080.1"/>
</dbReference>
<dbReference type="PRINTS" id="PR00420">
    <property type="entry name" value="RNGMNOXGNASE"/>
</dbReference>
<evidence type="ECO:0000313" key="3">
    <source>
        <dbReference type="EMBL" id="GLS23721.1"/>
    </source>
</evidence>
<dbReference type="InterPro" id="IPR036188">
    <property type="entry name" value="FAD/NAD-bd_sf"/>
</dbReference>
<accession>A0ABQ6CZP3</accession>
<keyword evidence="4" id="KW-1185">Reference proteome</keyword>
<dbReference type="GO" id="GO:0004497">
    <property type="term" value="F:monooxygenase activity"/>
    <property type="evidence" value="ECO:0007669"/>
    <property type="project" value="UniProtKB-KW"/>
</dbReference>
<dbReference type="Proteomes" id="UP001156882">
    <property type="component" value="Unassembled WGS sequence"/>
</dbReference>
<gene>
    <name evidence="3" type="ORF">GCM10007874_67420</name>
</gene>
<dbReference type="InterPro" id="IPR002938">
    <property type="entry name" value="FAD-bd"/>
</dbReference>
<keyword evidence="3" id="KW-0503">Monooxygenase</keyword>
<dbReference type="NCBIfam" id="NF004833">
    <property type="entry name" value="PRK06185.1-1"/>
    <property type="match status" value="1"/>
</dbReference>
<sequence length="403" mass="44270">MTGVAAQCCIVGGGPAGVMAGFLLARAGVEVIVLEKHADFLRDFRGDTIHPSTLELMHELGLIDAFLKLPHDKVEQLAGQVGDQVIPIADFRHLPTRSKFLALMPQWEFLNFLTSQGGRYPGFRLLMQTQATGLIEGKGGIEGVRAYGPQGAFEIRAPLTIAADGRHSILRDQAGLSVQDFGAPMDVLWMRLSRRESDPAQTLGRFDAGAILVMLNRGDYWQCAYVIPKGGYDRVKQAGLAAFRQKLARLSSLEGRPEEIRSWDDVKLLTVSVDRLRQWHRPGLLCIGDAAHTMSPVGGIGINLAIQDAVATANLLHAKLREGAVTDADLAALQRRREWPTRATQWGQVQAQNRIISTVLSSKQALKPPLFLRLLGRFPVLRRIPARLIGMGVRPEHVASPER</sequence>
<comment type="caution">
    <text evidence="3">The sequence shown here is derived from an EMBL/GenBank/DDBJ whole genome shotgun (WGS) entry which is preliminary data.</text>
</comment>
<dbReference type="NCBIfam" id="NF004834">
    <property type="entry name" value="PRK06185.1-3"/>
    <property type="match status" value="1"/>
</dbReference>
<dbReference type="Gene3D" id="3.50.50.60">
    <property type="entry name" value="FAD/NAD(P)-binding domain"/>
    <property type="match status" value="2"/>
</dbReference>
<name>A0ABQ6CZP3_9HYPH</name>